<accession>A0A1M5ZBU2</accession>
<proteinExistence type="inferred from homology"/>
<keyword evidence="12" id="KW-0670">Pyruvate</keyword>
<dbReference type="PIRSF" id="PIRSF000371">
    <property type="entry name" value="PFL_act_enz"/>
    <property type="match status" value="1"/>
</dbReference>
<dbReference type="RefSeq" id="WP_073082124.1">
    <property type="nucleotide sequence ID" value="NZ_FQXV01000016.1"/>
</dbReference>
<dbReference type="GO" id="GO:0016829">
    <property type="term" value="F:lyase activity"/>
    <property type="evidence" value="ECO:0007669"/>
    <property type="project" value="UniProtKB-KW"/>
</dbReference>
<dbReference type="PANTHER" id="PTHR30352:SF4">
    <property type="entry name" value="PYRUVATE FORMATE-LYASE 2-ACTIVATING ENZYME"/>
    <property type="match status" value="1"/>
</dbReference>
<dbReference type="PANTHER" id="PTHR30352">
    <property type="entry name" value="PYRUVATE FORMATE-LYASE-ACTIVATING ENZYME"/>
    <property type="match status" value="1"/>
</dbReference>
<evidence type="ECO:0000256" key="7">
    <source>
        <dbReference type="ARBA" id="ARBA00023004"/>
    </source>
</evidence>
<evidence type="ECO:0000259" key="10">
    <source>
        <dbReference type="PROSITE" id="PS51379"/>
    </source>
</evidence>
<dbReference type="GO" id="GO:0051539">
    <property type="term" value="F:4 iron, 4 sulfur cluster binding"/>
    <property type="evidence" value="ECO:0007669"/>
    <property type="project" value="UniProtKB-KW"/>
</dbReference>
<keyword evidence="13" id="KW-1185">Reference proteome</keyword>
<keyword evidence="12" id="KW-0456">Lyase</keyword>
<dbReference type="InterPro" id="IPR034457">
    <property type="entry name" value="Organic_radical-activating"/>
</dbReference>
<dbReference type="SUPFAM" id="SSF54862">
    <property type="entry name" value="4Fe-4S ferredoxins"/>
    <property type="match status" value="1"/>
</dbReference>
<organism evidence="12 13">
    <name type="scientific">Sporobacter termitidis DSM 10068</name>
    <dbReference type="NCBI Taxonomy" id="1123282"/>
    <lineage>
        <taxon>Bacteria</taxon>
        <taxon>Bacillati</taxon>
        <taxon>Bacillota</taxon>
        <taxon>Clostridia</taxon>
        <taxon>Eubacteriales</taxon>
        <taxon>Oscillospiraceae</taxon>
        <taxon>Sporobacter</taxon>
    </lineage>
</organism>
<dbReference type="InterPro" id="IPR058240">
    <property type="entry name" value="rSAM_sf"/>
</dbReference>
<evidence type="ECO:0000313" key="13">
    <source>
        <dbReference type="Proteomes" id="UP000183995"/>
    </source>
</evidence>
<dbReference type="Pfam" id="PF00037">
    <property type="entry name" value="Fer4"/>
    <property type="match status" value="1"/>
</dbReference>
<dbReference type="PROSITE" id="PS51379">
    <property type="entry name" value="4FE4S_FER_2"/>
    <property type="match status" value="2"/>
</dbReference>
<dbReference type="PROSITE" id="PS01087">
    <property type="entry name" value="RADICAL_ACTIVATING"/>
    <property type="match status" value="1"/>
</dbReference>
<dbReference type="InterPro" id="IPR040074">
    <property type="entry name" value="BssD/PflA/YjjW"/>
</dbReference>
<keyword evidence="4" id="KW-0949">S-adenosyl-L-methionine</keyword>
<dbReference type="Pfam" id="PF04055">
    <property type="entry name" value="Radical_SAM"/>
    <property type="match status" value="1"/>
</dbReference>
<evidence type="ECO:0000256" key="2">
    <source>
        <dbReference type="ARBA" id="ARBA00009777"/>
    </source>
</evidence>
<dbReference type="InterPro" id="IPR012839">
    <property type="entry name" value="Organic_radical_activase"/>
</dbReference>
<dbReference type="EMBL" id="FQXV01000016">
    <property type="protein sequence ID" value="SHI21684.1"/>
    <property type="molecule type" value="Genomic_DNA"/>
</dbReference>
<dbReference type="Gene3D" id="3.30.70.20">
    <property type="match status" value="1"/>
</dbReference>
<dbReference type="PROSITE" id="PS00198">
    <property type="entry name" value="4FE4S_FER_1"/>
    <property type="match status" value="1"/>
</dbReference>
<dbReference type="PROSITE" id="PS51918">
    <property type="entry name" value="RADICAL_SAM"/>
    <property type="match status" value="1"/>
</dbReference>
<dbReference type="Proteomes" id="UP000183995">
    <property type="component" value="Unassembled WGS sequence"/>
</dbReference>
<evidence type="ECO:0000313" key="12">
    <source>
        <dbReference type="EMBL" id="SHI21684.1"/>
    </source>
</evidence>
<dbReference type="Gene3D" id="3.20.20.70">
    <property type="entry name" value="Aldolase class I"/>
    <property type="match status" value="1"/>
</dbReference>
<evidence type="ECO:0000256" key="9">
    <source>
        <dbReference type="ARBA" id="ARBA00047365"/>
    </source>
</evidence>
<dbReference type="SFLD" id="SFLDS00029">
    <property type="entry name" value="Radical_SAM"/>
    <property type="match status" value="1"/>
</dbReference>
<evidence type="ECO:0000256" key="1">
    <source>
        <dbReference type="ARBA" id="ARBA00001966"/>
    </source>
</evidence>
<keyword evidence="8" id="KW-0411">Iron-sulfur</keyword>
<feature type="domain" description="4Fe-4S ferredoxin-type" evidence="10">
    <location>
        <begin position="48"/>
        <end position="77"/>
    </location>
</feature>
<keyword evidence="7" id="KW-0408">Iron</keyword>
<dbReference type="NCBIfam" id="TIGR02494">
    <property type="entry name" value="PFLE_PFLC"/>
    <property type="match status" value="1"/>
</dbReference>
<name>A0A1M5ZBU2_9FIRM</name>
<dbReference type="InterPro" id="IPR017900">
    <property type="entry name" value="4Fe4S_Fe_S_CS"/>
</dbReference>
<keyword evidence="6" id="KW-0560">Oxidoreductase</keyword>
<dbReference type="SUPFAM" id="SSF102114">
    <property type="entry name" value="Radical SAM enzymes"/>
    <property type="match status" value="1"/>
</dbReference>
<evidence type="ECO:0000256" key="4">
    <source>
        <dbReference type="ARBA" id="ARBA00022691"/>
    </source>
</evidence>
<gene>
    <name evidence="12" type="ORF">SAMN02745823_03509</name>
</gene>
<dbReference type="GO" id="GO:0046872">
    <property type="term" value="F:metal ion binding"/>
    <property type="evidence" value="ECO:0007669"/>
    <property type="project" value="UniProtKB-KW"/>
</dbReference>
<dbReference type="AlphaFoldDB" id="A0A1M5ZBU2"/>
<protein>
    <submittedName>
        <fullName evidence="12">Pyruvate formate lyase activating enzyme</fullName>
    </submittedName>
</protein>
<comment type="cofactor">
    <cofactor evidence="1">
        <name>[4Fe-4S] cluster</name>
        <dbReference type="ChEBI" id="CHEBI:49883"/>
    </cofactor>
</comment>
<reference evidence="12 13" key="1">
    <citation type="submission" date="2016-11" db="EMBL/GenBank/DDBJ databases">
        <authorList>
            <person name="Jaros S."/>
            <person name="Januszkiewicz K."/>
            <person name="Wedrychowicz H."/>
        </authorList>
    </citation>
    <scope>NUCLEOTIDE SEQUENCE [LARGE SCALE GENOMIC DNA]</scope>
    <source>
        <strain evidence="12 13">DSM 10068</strain>
    </source>
</reference>
<dbReference type="InterPro" id="IPR001989">
    <property type="entry name" value="Radical_activat_CS"/>
</dbReference>
<evidence type="ECO:0000256" key="8">
    <source>
        <dbReference type="ARBA" id="ARBA00023014"/>
    </source>
</evidence>
<keyword evidence="3" id="KW-0004">4Fe-4S</keyword>
<sequence length="303" mass="33247">MENNTGIVFNIQRYSIDDGPGVRTTVFLKGCPLSCLWCSNPESQRGLPEITYRYTSCKRCGTCVQVCPAGAVTLDGGGVHIDRDACTLCEECVHHCVPEALKVSGKKMTVDEVFKVVKRDADYYEASGGGVTASGGEILAQADFVAALFRRCREAGYHTNADTCGFGDPAALCKILEYSDLVFFDLKHLDPAKHREYCGQSNELILDNLARVVKKGVPMVIRVPLIPGYNNSEDNLRALAETVKAAAGDAPVNLLPYHRYGANKYRMVDMTYRLEDVPELTQEELNKAKAIIDSYGLACEISK</sequence>
<evidence type="ECO:0000256" key="3">
    <source>
        <dbReference type="ARBA" id="ARBA00022485"/>
    </source>
</evidence>
<dbReference type="SFLD" id="SFLDG01066">
    <property type="entry name" value="organic_radical-activating_enz"/>
    <property type="match status" value="1"/>
</dbReference>
<feature type="domain" description="Radical SAM core" evidence="11">
    <location>
        <begin position="17"/>
        <end position="298"/>
    </location>
</feature>
<comment type="catalytic activity">
    <reaction evidence="9">
        <text>glycyl-[protein] + reduced [flavodoxin] + S-adenosyl-L-methionine = glycin-2-yl radical-[protein] + semiquinone [flavodoxin] + 5'-deoxyadenosine + L-methionine + H(+)</text>
        <dbReference type="Rhea" id="RHEA:61976"/>
        <dbReference type="Rhea" id="RHEA-COMP:10622"/>
        <dbReference type="Rhea" id="RHEA-COMP:14480"/>
        <dbReference type="Rhea" id="RHEA-COMP:15993"/>
        <dbReference type="Rhea" id="RHEA-COMP:15994"/>
        <dbReference type="ChEBI" id="CHEBI:15378"/>
        <dbReference type="ChEBI" id="CHEBI:17319"/>
        <dbReference type="ChEBI" id="CHEBI:29947"/>
        <dbReference type="ChEBI" id="CHEBI:32722"/>
        <dbReference type="ChEBI" id="CHEBI:57618"/>
        <dbReference type="ChEBI" id="CHEBI:57844"/>
        <dbReference type="ChEBI" id="CHEBI:59789"/>
        <dbReference type="ChEBI" id="CHEBI:140311"/>
    </reaction>
</comment>
<evidence type="ECO:0000259" key="11">
    <source>
        <dbReference type="PROSITE" id="PS51918"/>
    </source>
</evidence>
<dbReference type="InterPro" id="IPR017896">
    <property type="entry name" value="4Fe4S_Fe-S-bd"/>
</dbReference>
<evidence type="ECO:0000256" key="5">
    <source>
        <dbReference type="ARBA" id="ARBA00022723"/>
    </source>
</evidence>
<dbReference type="SFLD" id="SFLDG01118">
    <property type="entry name" value="activating_enzymes__group_2"/>
    <property type="match status" value="1"/>
</dbReference>
<evidence type="ECO:0000256" key="6">
    <source>
        <dbReference type="ARBA" id="ARBA00023002"/>
    </source>
</evidence>
<dbReference type="InterPro" id="IPR007197">
    <property type="entry name" value="rSAM"/>
</dbReference>
<dbReference type="STRING" id="1123282.SAMN02745823_03509"/>
<comment type="similarity">
    <text evidence="2">Belongs to the organic radical-activating enzymes family.</text>
</comment>
<dbReference type="OrthoDB" id="9782387at2"/>
<feature type="domain" description="4Fe-4S ferredoxin-type" evidence="10">
    <location>
        <begin position="79"/>
        <end position="106"/>
    </location>
</feature>
<dbReference type="InterPro" id="IPR013785">
    <property type="entry name" value="Aldolase_TIM"/>
</dbReference>
<keyword evidence="5" id="KW-0479">Metal-binding</keyword>
<dbReference type="GO" id="GO:0016491">
    <property type="term" value="F:oxidoreductase activity"/>
    <property type="evidence" value="ECO:0007669"/>
    <property type="project" value="UniProtKB-KW"/>
</dbReference>